<dbReference type="Proteomes" id="UP001605036">
    <property type="component" value="Unassembled WGS sequence"/>
</dbReference>
<protein>
    <recommendedName>
        <fullName evidence="4">BZIP domain-containing protein</fullName>
    </recommendedName>
</protein>
<gene>
    <name evidence="2" type="ORF">R1flu_011024</name>
</gene>
<accession>A0ABD1Z6N4</accession>
<feature type="region of interest" description="Disordered" evidence="1">
    <location>
        <begin position="104"/>
        <end position="147"/>
    </location>
</feature>
<name>A0ABD1Z6N4_9MARC</name>
<dbReference type="EMBL" id="JBHFFA010000002">
    <property type="protein sequence ID" value="KAL2643437.1"/>
    <property type="molecule type" value="Genomic_DNA"/>
</dbReference>
<organism evidence="2 3">
    <name type="scientific">Riccia fluitans</name>
    <dbReference type="NCBI Taxonomy" id="41844"/>
    <lineage>
        <taxon>Eukaryota</taxon>
        <taxon>Viridiplantae</taxon>
        <taxon>Streptophyta</taxon>
        <taxon>Embryophyta</taxon>
        <taxon>Marchantiophyta</taxon>
        <taxon>Marchantiopsida</taxon>
        <taxon>Marchantiidae</taxon>
        <taxon>Marchantiales</taxon>
        <taxon>Ricciaceae</taxon>
        <taxon>Riccia</taxon>
    </lineage>
</organism>
<evidence type="ECO:0000313" key="3">
    <source>
        <dbReference type="Proteomes" id="UP001605036"/>
    </source>
</evidence>
<dbReference type="AlphaFoldDB" id="A0ABD1Z6N4"/>
<feature type="compositionally biased region" description="Basic and acidic residues" evidence="1">
    <location>
        <begin position="131"/>
        <end position="147"/>
    </location>
</feature>
<sequence>MEVQRTRKPVSSDSQPICLAYPSTNRFAVLQEEDGTNSKEDEAERSTSGGAAIPIQHHSPGNRNGIQGTAILIPLSQDDASDKSQGASSDTGEPTLMEEAALLPDLNNMPTNKEQIIEANRLEKQRRRERKKECKREVRRRKEELTR</sequence>
<feature type="compositionally biased region" description="Basic and acidic residues" evidence="1">
    <location>
        <begin position="36"/>
        <end position="45"/>
    </location>
</feature>
<reference evidence="2 3" key="1">
    <citation type="submission" date="2024-09" db="EMBL/GenBank/DDBJ databases">
        <title>Chromosome-scale assembly of Riccia fluitans.</title>
        <authorList>
            <person name="Paukszto L."/>
            <person name="Sawicki J."/>
            <person name="Karawczyk K."/>
            <person name="Piernik-Szablinska J."/>
            <person name="Szczecinska M."/>
            <person name="Mazdziarz M."/>
        </authorList>
    </citation>
    <scope>NUCLEOTIDE SEQUENCE [LARGE SCALE GENOMIC DNA]</scope>
    <source>
        <strain evidence="2">Rf_01</strain>
        <tissue evidence="2">Aerial parts of the thallus</tissue>
    </source>
</reference>
<proteinExistence type="predicted"/>
<evidence type="ECO:0000256" key="1">
    <source>
        <dbReference type="SAM" id="MobiDB-lite"/>
    </source>
</evidence>
<feature type="region of interest" description="Disordered" evidence="1">
    <location>
        <begin position="31"/>
        <end position="67"/>
    </location>
</feature>
<comment type="caution">
    <text evidence="2">The sequence shown here is derived from an EMBL/GenBank/DDBJ whole genome shotgun (WGS) entry which is preliminary data.</text>
</comment>
<evidence type="ECO:0000313" key="2">
    <source>
        <dbReference type="EMBL" id="KAL2643437.1"/>
    </source>
</evidence>
<evidence type="ECO:0008006" key="4">
    <source>
        <dbReference type="Google" id="ProtNLM"/>
    </source>
</evidence>
<keyword evidence="3" id="KW-1185">Reference proteome</keyword>